<dbReference type="FunFam" id="1.10.1130.10:FF:000001">
    <property type="entry name" value="Periplasmic nitrate reductase, electron transfer subunit"/>
    <property type="match status" value="1"/>
</dbReference>
<accession>A0A1R1I966</accession>
<gene>
    <name evidence="17" type="ORF">BJN45_08450</name>
</gene>
<keyword evidence="8 16" id="KW-0732">Signal</keyword>
<keyword evidence="18" id="KW-1185">Reference proteome</keyword>
<keyword evidence="11 15" id="KW-0408">Iron</keyword>
<dbReference type="Pfam" id="PF03892">
    <property type="entry name" value="NapB"/>
    <property type="match status" value="1"/>
</dbReference>
<dbReference type="PANTHER" id="PTHR38604:SF1">
    <property type="entry name" value="PERIPLASMIC NITRATE REDUCTASE, ELECTRON TRANSFER SUBUNIT"/>
    <property type="match status" value="1"/>
</dbReference>
<evidence type="ECO:0000256" key="11">
    <source>
        <dbReference type="ARBA" id="ARBA00023004"/>
    </source>
</evidence>
<dbReference type="STRING" id="418702.BJN45_08450"/>
<evidence type="ECO:0000256" key="9">
    <source>
        <dbReference type="ARBA" id="ARBA00022764"/>
    </source>
</evidence>
<evidence type="ECO:0000256" key="16">
    <source>
        <dbReference type="SAM" id="SignalP"/>
    </source>
</evidence>
<keyword evidence="6 14" id="KW-0349">Heme</keyword>
<comment type="similarity">
    <text evidence="3 13">Belongs to the NapB family.</text>
</comment>
<feature type="signal peptide" evidence="16">
    <location>
        <begin position="1"/>
        <end position="28"/>
    </location>
</feature>
<organism evidence="17 18">
    <name type="scientific">Azonexus hydrophilus</name>
    <dbReference type="NCBI Taxonomy" id="418702"/>
    <lineage>
        <taxon>Bacteria</taxon>
        <taxon>Pseudomonadati</taxon>
        <taxon>Pseudomonadota</taxon>
        <taxon>Betaproteobacteria</taxon>
        <taxon>Rhodocyclales</taxon>
        <taxon>Azonexaceae</taxon>
        <taxon>Azonexus</taxon>
    </lineage>
</organism>
<dbReference type="Proteomes" id="UP000187526">
    <property type="component" value="Unassembled WGS sequence"/>
</dbReference>
<feature type="binding site" description="covalent" evidence="14">
    <location>
        <position position="88"/>
    </location>
    <ligand>
        <name>heme c</name>
        <dbReference type="ChEBI" id="CHEBI:61717"/>
        <label>1</label>
    </ligand>
</feature>
<evidence type="ECO:0000256" key="15">
    <source>
        <dbReference type="PIRSR" id="PIRSR006105-2"/>
    </source>
</evidence>
<dbReference type="AlphaFoldDB" id="A0A1R1I966"/>
<evidence type="ECO:0000256" key="6">
    <source>
        <dbReference type="ARBA" id="ARBA00022617"/>
    </source>
</evidence>
<feature type="binding site" description="covalent" evidence="14">
    <location>
        <position position="131"/>
    </location>
    <ligand>
        <name>heme c</name>
        <dbReference type="ChEBI" id="CHEBI:61717"/>
        <label>2</label>
    </ligand>
</feature>
<feature type="binding site" description="covalent" evidence="14">
    <location>
        <position position="91"/>
    </location>
    <ligand>
        <name>heme c</name>
        <dbReference type="ChEBI" id="CHEBI:61717"/>
        <label>1</label>
    </ligand>
</feature>
<comment type="caution">
    <text evidence="17">The sequence shown here is derived from an EMBL/GenBank/DDBJ whole genome shotgun (WGS) entry which is preliminary data.</text>
</comment>
<evidence type="ECO:0000256" key="10">
    <source>
        <dbReference type="ARBA" id="ARBA00022982"/>
    </source>
</evidence>
<evidence type="ECO:0000256" key="4">
    <source>
        <dbReference type="ARBA" id="ARBA00013773"/>
    </source>
</evidence>
<feature type="binding site" description="axial binding residue" evidence="15">
    <location>
        <position position="74"/>
    </location>
    <ligand>
        <name>heme c</name>
        <dbReference type="ChEBI" id="CHEBI:61717"/>
        <label>1</label>
    </ligand>
    <ligandPart>
        <name>Fe</name>
        <dbReference type="ChEBI" id="CHEBI:18248"/>
    </ligandPart>
</feature>
<keyword evidence="10 13" id="KW-0249">Electron transport</keyword>
<evidence type="ECO:0000256" key="8">
    <source>
        <dbReference type="ARBA" id="ARBA00022729"/>
    </source>
</evidence>
<name>A0A1R1I966_9RHOO</name>
<protein>
    <recommendedName>
        <fullName evidence="4 13">Periplasmic nitrate reductase, electron transfer subunit</fullName>
    </recommendedName>
    <alternativeName>
        <fullName evidence="12 13">Diheme cytochrome c NapB</fullName>
    </alternativeName>
</protein>
<feature type="binding site" description="axial binding residue" evidence="15">
    <location>
        <position position="92"/>
    </location>
    <ligand>
        <name>heme c</name>
        <dbReference type="ChEBI" id="CHEBI:61717"/>
        <label>1</label>
    </ligand>
    <ligandPart>
        <name>Fe</name>
        <dbReference type="ChEBI" id="CHEBI:18248"/>
    </ligandPart>
</feature>
<evidence type="ECO:0000313" key="18">
    <source>
        <dbReference type="Proteomes" id="UP000187526"/>
    </source>
</evidence>
<evidence type="ECO:0000256" key="2">
    <source>
        <dbReference type="ARBA" id="ARBA00004418"/>
    </source>
</evidence>
<dbReference type="PANTHER" id="PTHR38604">
    <property type="entry name" value="PERIPLASMIC NITRATE REDUCTASE, ELECTRON TRANSFER SUBUNIT"/>
    <property type="match status" value="1"/>
</dbReference>
<evidence type="ECO:0000256" key="3">
    <source>
        <dbReference type="ARBA" id="ARBA00007368"/>
    </source>
</evidence>
<dbReference type="PIRSF" id="PIRSF006105">
    <property type="entry name" value="NapB"/>
    <property type="match status" value="1"/>
</dbReference>
<dbReference type="InterPro" id="IPR005591">
    <property type="entry name" value="NapB"/>
</dbReference>
<evidence type="ECO:0000256" key="5">
    <source>
        <dbReference type="ARBA" id="ARBA00022448"/>
    </source>
</evidence>
<dbReference type="InterPro" id="IPR036280">
    <property type="entry name" value="Multihaem_cyt_sf"/>
</dbReference>
<evidence type="ECO:0000256" key="13">
    <source>
        <dbReference type="PIRNR" id="PIRNR006105"/>
    </source>
</evidence>
<comment type="subunit">
    <text evidence="13">Component of the periplasmic nitrate reductase NapAB complex composed of NapA and NapB.</text>
</comment>
<keyword evidence="7 15" id="KW-0479">Metal-binding</keyword>
<feature type="binding site" description="axial binding residue" evidence="15">
    <location>
        <position position="132"/>
    </location>
    <ligand>
        <name>heme c</name>
        <dbReference type="ChEBI" id="CHEBI:61717"/>
        <label>2</label>
    </ligand>
    <ligandPart>
        <name>Fe</name>
        <dbReference type="ChEBI" id="CHEBI:18248"/>
    </ligandPart>
</feature>
<dbReference type="RefSeq" id="WP_076093944.1">
    <property type="nucleotide sequence ID" value="NZ_MTHD01000002.1"/>
</dbReference>
<feature type="binding site" description="covalent" evidence="14">
    <location>
        <position position="128"/>
    </location>
    <ligand>
        <name>heme c</name>
        <dbReference type="ChEBI" id="CHEBI:61717"/>
        <label>2</label>
    </ligand>
</feature>
<keyword evidence="9 13" id="KW-0574">Periplasm</keyword>
<reference evidence="17 18" key="1">
    <citation type="submission" date="2016-10" db="EMBL/GenBank/DDBJ databases">
        <title>Alkaliphiles isolated from bioreactors.</title>
        <authorList>
            <person name="Salah Z."/>
            <person name="Rout S.P."/>
            <person name="Humphreys P.N."/>
        </authorList>
    </citation>
    <scope>NUCLEOTIDE SEQUENCE [LARGE SCALE GENOMIC DNA]</scope>
    <source>
        <strain evidence="17 18">ZS02</strain>
    </source>
</reference>
<evidence type="ECO:0000313" key="17">
    <source>
        <dbReference type="EMBL" id="OMG55160.1"/>
    </source>
</evidence>
<dbReference type="SUPFAM" id="SSF48695">
    <property type="entry name" value="Multiheme cytochromes"/>
    <property type="match status" value="1"/>
</dbReference>
<comment type="PTM">
    <text evidence="14">Binds 2 heme C groups per subunit.</text>
</comment>
<dbReference type="GO" id="GO:0042597">
    <property type="term" value="C:periplasmic space"/>
    <property type="evidence" value="ECO:0007669"/>
    <property type="project" value="UniProtKB-SubCell"/>
</dbReference>
<dbReference type="GO" id="GO:0009061">
    <property type="term" value="P:anaerobic respiration"/>
    <property type="evidence" value="ECO:0007669"/>
    <property type="project" value="InterPro"/>
</dbReference>
<sequence>MKNKSRLFTAALAAALMATTLSWAPVHASEGGLKSLRGAAIQAPETESADPFKTMKDSAPIERDYVQQPPLIPHKVEGYNVTMKYNKCMDCHSWTRYKETGATKVSLTHFKTRDGQELSNISPRRYFCQQCHVPQVDAKPLVANKFKPAEGIR</sequence>
<dbReference type="OrthoDB" id="13290at2"/>
<dbReference type="Gene3D" id="1.10.1130.10">
    <property type="entry name" value="Flavocytochrome C3, Chain A"/>
    <property type="match status" value="1"/>
</dbReference>
<feature type="chain" id="PRO_5012209871" description="Periplasmic nitrate reductase, electron transfer subunit" evidence="16">
    <location>
        <begin position="29"/>
        <end position="153"/>
    </location>
</feature>
<keyword evidence="5 13" id="KW-0813">Transport</keyword>
<proteinExistence type="inferred from homology"/>
<feature type="binding site" description="axial binding residue" evidence="15">
    <location>
        <position position="109"/>
    </location>
    <ligand>
        <name>heme c</name>
        <dbReference type="ChEBI" id="CHEBI:61717"/>
        <label>2</label>
    </ligand>
    <ligandPart>
        <name>Fe</name>
        <dbReference type="ChEBI" id="CHEBI:18248"/>
    </ligandPart>
</feature>
<evidence type="ECO:0000256" key="12">
    <source>
        <dbReference type="ARBA" id="ARBA00031832"/>
    </source>
</evidence>
<comment type="function">
    <text evidence="1">Electron transfer subunit of the periplasmic nitrate reductase complex NapAB. Receives electrons from the membrane-anchored tetraheme c-type NapC protein and transfers these to NapA subunit, thus allowing electron flow between membrane and periplasm. Essential for periplasmic nitrate reduction with nitrate as the terminal electron acceptor.</text>
</comment>
<evidence type="ECO:0000256" key="1">
    <source>
        <dbReference type="ARBA" id="ARBA00002599"/>
    </source>
</evidence>
<comment type="subcellular location">
    <subcellularLocation>
        <location evidence="2 13">Periplasm</location>
    </subcellularLocation>
</comment>
<evidence type="ECO:0000256" key="14">
    <source>
        <dbReference type="PIRSR" id="PIRSR006105-1"/>
    </source>
</evidence>
<dbReference type="EMBL" id="MTHD01000002">
    <property type="protein sequence ID" value="OMG55160.1"/>
    <property type="molecule type" value="Genomic_DNA"/>
</dbReference>
<dbReference type="GO" id="GO:0046872">
    <property type="term" value="F:metal ion binding"/>
    <property type="evidence" value="ECO:0007669"/>
    <property type="project" value="UniProtKB-KW"/>
</dbReference>
<evidence type="ECO:0000256" key="7">
    <source>
        <dbReference type="ARBA" id="ARBA00022723"/>
    </source>
</evidence>